<reference evidence="1" key="1">
    <citation type="journal article" date="2014" name="Int. J. Syst. Evol. Microbiol.">
        <title>Complete genome sequence of Corynebacterium casei LMG S-19264T (=DSM 44701T), isolated from a smear-ripened cheese.</title>
        <authorList>
            <consortium name="US DOE Joint Genome Institute (JGI-PGF)"/>
            <person name="Walter F."/>
            <person name="Albersmeier A."/>
            <person name="Kalinowski J."/>
            <person name="Ruckert C."/>
        </authorList>
    </citation>
    <scope>NUCLEOTIDE SEQUENCE</scope>
    <source>
        <strain evidence="1">VKM B-1606</strain>
    </source>
</reference>
<keyword evidence="3" id="KW-1185">Reference proteome</keyword>
<gene>
    <name evidence="1" type="ORF">GCM10008170_35320</name>
    <name evidence="2" type="ORF">JOD31_003523</name>
</gene>
<protein>
    <recommendedName>
        <fullName evidence="5">PD(D/E)XK endonuclease domain-containing protein</fullName>
    </recommendedName>
</protein>
<dbReference type="Proteomes" id="UP001143400">
    <property type="component" value="Unassembled WGS sequence"/>
</dbReference>
<organism evidence="1 4">
    <name type="scientific">Methylopila capsulata</name>
    <dbReference type="NCBI Taxonomy" id="61654"/>
    <lineage>
        <taxon>Bacteria</taxon>
        <taxon>Pseudomonadati</taxon>
        <taxon>Pseudomonadota</taxon>
        <taxon>Alphaproteobacteria</taxon>
        <taxon>Hyphomicrobiales</taxon>
        <taxon>Methylopilaceae</taxon>
        <taxon>Methylopila</taxon>
    </lineage>
</organism>
<accession>A0A9W6IVS8</accession>
<evidence type="ECO:0000313" key="2">
    <source>
        <dbReference type="EMBL" id="MBM7853272.1"/>
    </source>
</evidence>
<evidence type="ECO:0008006" key="5">
    <source>
        <dbReference type="Google" id="ProtNLM"/>
    </source>
</evidence>
<reference evidence="2 3" key="2">
    <citation type="submission" date="2021-01" db="EMBL/GenBank/DDBJ databases">
        <title>Genomic Encyclopedia of Type Strains, Phase IV (KMG-IV): sequencing the most valuable type-strain genomes for metagenomic binning, comparative biology and taxonomic classification.</title>
        <authorList>
            <person name="Goeker M."/>
        </authorList>
    </citation>
    <scope>NUCLEOTIDE SEQUENCE [LARGE SCALE GENOMIC DNA]</scope>
    <source>
        <strain evidence="2 3">DSM 6130</strain>
    </source>
</reference>
<proteinExistence type="predicted"/>
<dbReference type="EMBL" id="BSFF01000010">
    <property type="protein sequence ID" value="GLK57512.1"/>
    <property type="molecule type" value="Genomic_DNA"/>
</dbReference>
<dbReference type="EMBL" id="JAFBCY010000004">
    <property type="protein sequence ID" value="MBM7853272.1"/>
    <property type="molecule type" value="Genomic_DNA"/>
</dbReference>
<name>A0A9W6IVS8_9HYPH</name>
<dbReference type="GO" id="GO:0003676">
    <property type="term" value="F:nucleic acid binding"/>
    <property type="evidence" value="ECO:0007669"/>
    <property type="project" value="InterPro"/>
</dbReference>
<dbReference type="AlphaFoldDB" id="A0A9W6IVS8"/>
<dbReference type="RefSeq" id="WP_204951725.1">
    <property type="nucleotide sequence ID" value="NZ_BSFF01000010.1"/>
</dbReference>
<sequence>MVSKTTVLGAAGEHYVMCQLLRRGLIAALAPAGVPHTDIIVTDDVGDRVCAVQVKTRVEKGTDGGWHMSSKHERIISPNLFYAFVDFGKNVDSMPVSYVVPSAVVADVIKHSHTLWLSTPGKAGQQRKDGDFRRFLPNYDKMGLSFGHGAGWLNPVQEAFSLVENAS</sequence>
<evidence type="ECO:0000313" key="4">
    <source>
        <dbReference type="Proteomes" id="UP001143400"/>
    </source>
</evidence>
<evidence type="ECO:0000313" key="3">
    <source>
        <dbReference type="Proteomes" id="UP000758856"/>
    </source>
</evidence>
<reference evidence="1" key="3">
    <citation type="submission" date="2023-01" db="EMBL/GenBank/DDBJ databases">
        <authorList>
            <person name="Sun Q."/>
            <person name="Evtushenko L."/>
        </authorList>
    </citation>
    <scope>NUCLEOTIDE SEQUENCE</scope>
    <source>
        <strain evidence="1">VKM B-1606</strain>
    </source>
</reference>
<dbReference type="Gene3D" id="3.40.1350.10">
    <property type="match status" value="1"/>
</dbReference>
<evidence type="ECO:0000313" key="1">
    <source>
        <dbReference type="EMBL" id="GLK57512.1"/>
    </source>
</evidence>
<dbReference type="InterPro" id="IPR011856">
    <property type="entry name" value="tRNA_endonuc-like_dom_sf"/>
</dbReference>
<comment type="caution">
    <text evidence="1">The sequence shown here is derived from an EMBL/GenBank/DDBJ whole genome shotgun (WGS) entry which is preliminary data.</text>
</comment>
<dbReference type="Proteomes" id="UP000758856">
    <property type="component" value="Unassembled WGS sequence"/>
</dbReference>